<keyword evidence="1" id="KW-1133">Transmembrane helix</keyword>
<proteinExistence type="predicted"/>
<dbReference type="EMBL" id="KV878210">
    <property type="protein sequence ID" value="OJJ39491.1"/>
    <property type="molecule type" value="Genomic_DNA"/>
</dbReference>
<accession>A0A1L9RX13</accession>
<keyword evidence="1" id="KW-0472">Membrane</keyword>
<reference evidence="3" key="1">
    <citation type="journal article" date="2017" name="Genome Biol.">
        <title>Comparative genomics reveals high biological diversity and specific adaptations in the industrially and medically important fungal genus Aspergillus.</title>
        <authorList>
            <person name="de Vries R.P."/>
            <person name="Riley R."/>
            <person name="Wiebenga A."/>
            <person name="Aguilar-Osorio G."/>
            <person name="Amillis S."/>
            <person name="Uchima C.A."/>
            <person name="Anderluh G."/>
            <person name="Asadollahi M."/>
            <person name="Askin M."/>
            <person name="Barry K."/>
            <person name="Battaglia E."/>
            <person name="Bayram O."/>
            <person name="Benocci T."/>
            <person name="Braus-Stromeyer S.A."/>
            <person name="Caldana C."/>
            <person name="Canovas D."/>
            <person name="Cerqueira G.C."/>
            <person name="Chen F."/>
            <person name="Chen W."/>
            <person name="Choi C."/>
            <person name="Clum A."/>
            <person name="Dos Santos R.A."/>
            <person name="Damasio A.R."/>
            <person name="Diallinas G."/>
            <person name="Emri T."/>
            <person name="Fekete E."/>
            <person name="Flipphi M."/>
            <person name="Freyberg S."/>
            <person name="Gallo A."/>
            <person name="Gournas C."/>
            <person name="Habgood R."/>
            <person name="Hainaut M."/>
            <person name="Harispe M.L."/>
            <person name="Henrissat B."/>
            <person name="Hilden K.S."/>
            <person name="Hope R."/>
            <person name="Hossain A."/>
            <person name="Karabika E."/>
            <person name="Karaffa L."/>
            <person name="Karanyi Z."/>
            <person name="Krasevec N."/>
            <person name="Kuo A."/>
            <person name="Kusch H."/>
            <person name="LaButti K."/>
            <person name="Lagendijk E.L."/>
            <person name="Lapidus A."/>
            <person name="Levasseur A."/>
            <person name="Lindquist E."/>
            <person name="Lipzen A."/>
            <person name="Logrieco A.F."/>
            <person name="MacCabe A."/>
            <person name="Maekelae M.R."/>
            <person name="Malavazi I."/>
            <person name="Melin P."/>
            <person name="Meyer V."/>
            <person name="Mielnichuk N."/>
            <person name="Miskei M."/>
            <person name="Molnar A.P."/>
            <person name="Mule G."/>
            <person name="Ngan C.Y."/>
            <person name="Orejas M."/>
            <person name="Orosz E."/>
            <person name="Ouedraogo J.P."/>
            <person name="Overkamp K.M."/>
            <person name="Park H.-S."/>
            <person name="Perrone G."/>
            <person name="Piumi F."/>
            <person name="Punt P.J."/>
            <person name="Ram A.F."/>
            <person name="Ramon A."/>
            <person name="Rauscher S."/>
            <person name="Record E."/>
            <person name="Riano-Pachon D.M."/>
            <person name="Robert V."/>
            <person name="Roehrig J."/>
            <person name="Ruller R."/>
            <person name="Salamov A."/>
            <person name="Salih N.S."/>
            <person name="Samson R.A."/>
            <person name="Sandor E."/>
            <person name="Sanguinetti M."/>
            <person name="Schuetze T."/>
            <person name="Sepcic K."/>
            <person name="Shelest E."/>
            <person name="Sherlock G."/>
            <person name="Sophianopoulou V."/>
            <person name="Squina F.M."/>
            <person name="Sun H."/>
            <person name="Susca A."/>
            <person name="Todd R.B."/>
            <person name="Tsang A."/>
            <person name="Unkles S.E."/>
            <person name="van de Wiele N."/>
            <person name="van Rossen-Uffink D."/>
            <person name="Oliveira J.V."/>
            <person name="Vesth T.C."/>
            <person name="Visser J."/>
            <person name="Yu J.-H."/>
            <person name="Zhou M."/>
            <person name="Andersen M.R."/>
            <person name="Archer D.B."/>
            <person name="Baker S.E."/>
            <person name="Benoit I."/>
            <person name="Brakhage A.A."/>
            <person name="Braus G.H."/>
            <person name="Fischer R."/>
            <person name="Frisvad J.C."/>
            <person name="Goldman G.H."/>
            <person name="Houbraken J."/>
            <person name="Oakley B."/>
            <person name="Pocsi I."/>
            <person name="Scazzocchio C."/>
            <person name="Seiboth B."/>
            <person name="vanKuyk P.A."/>
            <person name="Wortman J."/>
            <person name="Dyer P.S."/>
            <person name="Grigoriev I.V."/>
        </authorList>
    </citation>
    <scope>NUCLEOTIDE SEQUENCE [LARGE SCALE GENOMIC DNA]</scope>
    <source>
        <strain evidence="3">DTO 134E9</strain>
    </source>
</reference>
<dbReference type="Proteomes" id="UP000184383">
    <property type="component" value="Unassembled WGS sequence"/>
</dbReference>
<keyword evidence="3" id="KW-1185">Reference proteome</keyword>
<dbReference type="RefSeq" id="XP_040693167.1">
    <property type="nucleotide sequence ID" value="XM_040834731.1"/>
</dbReference>
<feature type="transmembrane region" description="Helical" evidence="1">
    <location>
        <begin position="14"/>
        <end position="32"/>
    </location>
</feature>
<organism evidence="2 3">
    <name type="scientific">Aspergillus wentii DTO 134E9</name>
    <dbReference type="NCBI Taxonomy" id="1073089"/>
    <lineage>
        <taxon>Eukaryota</taxon>
        <taxon>Fungi</taxon>
        <taxon>Dikarya</taxon>
        <taxon>Ascomycota</taxon>
        <taxon>Pezizomycotina</taxon>
        <taxon>Eurotiomycetes</taxon>
        <taxon>Eurotiomycetidae</taxon>
        <taxon>Eurotiales</taxon>
        <taxon>Aspergillaceae</taxon>
        <taxon>Aspergillus</taxon>
        <taxon>Aspergillus subgen. Cremei</taxon>
    </lineage>
</organism>
<evidence type="ECO:0000313" key="3">
    <source>
        <dbReference type="Proteomes" id="UP000184383"/>
    </source>
</evidence>
<evidence type="ECO:0000313" key="2">
    <source>
        <dbReference type="EMBL" id="OJJ39491.1"/>
    </source>
</evidence>
<sequence>MSASNPNPNPVSRIYSSMPLILFLAIVSHGYFHKRPNPEQREIMESALLKNPATFFYRCMFHLCSE</sequence>
<evidence type="ECO:0000256" key="1">
    <source>
        <dbReference type="SAM" id="Phobius"/>
    </source>
</evidence>
<dbReference type="VEuPathDB" id="FungiDB:ASPWEDRAFT_376492"/>
<dbReference type="AlphaFoldDB" id="A0A1L9RX13"/>
<gene>
    <name evidence="2" type="ORF">ASPWEDRAFT_376492</name>
</gene>
<protein>
    <submittedName>
        <fullName evidence="2">Uncharacterized protein</fullName>
    </submittedName>
</protein>
<dbReference type="GeneID" id="63750579"/>
<name>A0A1L9RX13_ASPWE</name>
<keyword evidence="1" id="KW-0812">Transmembrane</keyword>